<feature type="transmembrane region" description="Helical" evidence="8">
    <location>
        <begin position="139"/>
        <end position="168"/>
    </location>
</feature>
<comment type="subcellular location">
    <subcellularLocation>
        <location evidence="1">Cell membrane</location>
        <topology evidence="1">Multi-pass membrane protein</topology>
    </subcellularLocation>
</comment>
<evidence type="ECO:0000313" key="11">
    <source>
        <dbReference type="Proteomes" id="UP000077852"/>
    </source>
</evidence>
<sequence length="501" mass="55723">MLLLWTLSFSWFYPTPPWDNVEELFWGSSFEWSYYKHPPLPSWLMGALMLLGGRQPWLTYAAGVGCGVGALCLVWRWSLEMVHPARAALAVLLGSLVAYHVQRAVIYNHNTVQLLPLAGYWWMLWRVLHAPSSSKLRDWAWLGVFAALSMLTKYSAVVQFAVGAAFIVRQGLWRDAHVRRGLLLAAGVALVLMAPHLWWVLEHSGRSIDYARHSVHPGTHGHGFRHLVHVFLVQVSRLLPMLLLVGWAWFTRAAVAPAPSSAAAPGLNAFDRRFLAWATLGPMCLVFPAAVLLKVPLVPSWLGTFFLPAALWAVAVLPGLEAERWSRRRWRGVIVTVAVLHVAGALGQAWVDGVLSKRLGYITRANLPAQEVADAVRDIWRDRVGDRPLTLLVGDTWFAGAVALRMDPSTQLLIDGDERNSPWLPPGTLAREGGMVLILDTHEFRSEGALLQPRLALADCRGTLDIPWAGTDEHNRLRMRWGIVLPQGERAAKNCAADAKK</sequence>
<dbReference type="GO" id="GO:0009103">
    <property type="term" value="P:lipopolysaccharide biosynthetic process"/>
    <property type="evidence" value="ECO:0007669"/>
    <property type="project" value="UniProtKB-ARBA"/>
</dbReference>
<evidence type="ECO:0000313" key="10">
    <source>
        <dbReference type="EMBL" id="OAK64825.1"/>
    </source>
</evidence>
<dbReference type="Pfam" id="PF13231">
    <property type="entry name" value="PMT_2"/>
    <property type="match status" value="1"/>
</dbReference>
<dbReference type="InterPro" id="IPR038731">
    <property type="entry name" value="RgtA/B/C-like"/>
</dbReference>
<keyword evidence="3" id="KW-0328">Glycosyltransferase</keyword>
<keyword evidence="7 8" id="KW-0472">Membrane</keyword>
<feature type="transmembrane region" description="Helical" evidence="8">
    <location>
        <begin position="301"/>
        <end position="320"/>
    </location>
</feature>
<feature type="transmembrane region" description="Helical" evidence="8">
    <location>
        <begin position="274"/>
        <end position="295"/>
    </location>
</feature>
<reference evidence="10 11" key="1">
    <citation type="submission" date="2016-03" db="EMBL/GenBank/DDBJ databases">
        <title>Genome sequence of Variovorax paradoxus KB5.</title>
        <authorList>
            <person name="Jeong H."/>
            <person name="Hong C.E."/>
            <person name="Jo S.H."/>
            <person name="Park J.M."/>
        </authorList>
    </citation>
    <scope>NUCLEOTIDE SEQUENCE [LARGE SCALE GENOMIC DNA]</scope>
    <source>
        <strain evidence="10 11">KB5</strain>
    </source>
</reference>
<proteinExistence type="predicted"/>
<feature type="transmembrane region" description="Helical" evidence="8">
    <location>
        <begin position="332"/>
        <end position="351"/>
    </location>
</feature>
<evidence type="ECO:0000259" key="9">
    <source>
        <dbReference type="Pfam" id="PF13231"/>
    </source>
</evidence>
<evidence type="ECO:0000256" key="6">
    <source>
        <dbReference type="ARBA" id="ARBA00022989"/>
    </source>
</evidence>
<dbReference type="Proteomes" id="UP000077852">
    <property type="component" value="Unassembled WGS sequence"/>
</dbReference>
<feature type="domain" description="Glycosyltransferase RgtA/B/C/D-like" evidence="9">
    <location>
        <begin position="36"/>
        <end position="199"/>
    </location>
</feature>
<evidence type="ECO:0000256" key="3">
    <source>
        <dbReference type="ARBA" id="ARBA00022676"/>
    </source>
</evidence>
<feature type="transmembrane region" description="Helical" evidence="8">
    <location>
        <begin position="57"/>
        <end position="75"/>
    </location>
</feature>
<dbReference type="GO" id="GO:0016763">
    <property type="term" value="F:pentosyltransferase activity"/>
    <property type="evidence" value="ECO:0007669"/>
    <property type="project" value="TreeGrafter"/>
</dbReference>
<dbReference type="GO" id="GO:0005886">
    <property type="term" value="C:plasma membrane"/>
    <property type="evidence" value="ECO:0007669"/>
    <property type="project" value="UniProtKB-SubCell"/>
</dbReference>
<dbReference type="AlphaFoldDB" id="A0AA91DRP8"/>
<organism evidence="10 11">
    <name type="scientific">Variovorax paradoxus</name>
    <dbReference type="NCBI Taxonomy" id="34073"/>
    <lineage>
        <taxon>Bacteria</taxon>
        <taxon>Pseudomonadati</taxon>
        <taxon>Pseudomonadota</taxon>
        <taxon>Betaproteobacteria</taxon>
        <taxon>Burkholderiales</taxon>
        <taxon>Comamonadaceae</taxon>
        <taxon>Variovorax</taxon>
    </lineage>
</organism>
<name>A0AA91DRP8_VARPD</name>
<feature type="transmembrane region" description="Helical" evidence="8">
    <location>
        <begin position="180"/>
        <end position="201"/>
    </location>
</feature>
<evidence type="ECO:0000256" key="1">
    <source>
        <dbReference type="ARBA" id="ARBA00004651"/>
    </source>
</evidence>
<evidence type="ECO:0000256" key="5">
    <source>
        <dbReference type="ARBA" id="ARBA00022692"/>
    </source>
</evidence>
<keyword evidence="6 8" id="KW-1133">Transmembrane helix</keyword>
<evidence type="ECO:0000256" key="4">
    <source>
        <dbReference type="ARBA" id="ARBA00022679"/>
    </source>
</evidence>
<evidence type="ECO:0000256" key="7">
    <source>
        <dbReference type="ARBA" id="ARBA00023136"/>
    </source>
</evidence>
<comment type="caution">
    <text evidence="10">The sequence shown here is derived from an EMBL/GenBank/DDBJ whole genome shotgun (WGS) entry which is preliminary data.</text>
</comment>
<feature type="transmembrane region" description="Helical" evidence="8">
    <location>
        <begin position="227"/>
        <end position="250"/>
    </location>
</feature>
<dbReference type="EMBL" id="LVHG01000036">
    <property type="protein sequence ID" value="OAK64825.1"/>
    <property type="molecule type" value="Genomic_DNA"/>
</dbReference>
<evidence type="ECO:0000256" key="8">
    <source>
        <dbReference type="SAM" id="Phobius"/>
    </source>
</evidence>
<accession>A0AA91DRP8</accession>
<evidence type="ECO:0000256" key="2">
    <source>
        <dbReference type="ARBA" id="ARBA00022475"/>
    </source>
</evidence>
<keyword evidence="4" id="KW-0808">Transferase</keyword>
<gene>
    <name evidence="10" type="ORF">A3K87_13505</name>
</gene>
<dbReference type="PANTHER" id="PTHR33908">
    <property type="entry name" value="MANNOSYLTRANSFERASE YKCB-RELATED"/>
    <property type="match status" value="1"/>
</dbReference>
<keyword evidence="2" id="KW-1003">Cell membrane</keyword>
<keyword evidence="5 8" id="KW-0812">Transmembrane</keyword>
<protein>
    <recommendedName>
        <fullName evidence="9">Glycosyltransferase RgtA/B/C/D-like domain-containing protein</fullName>
    </recommendedName>
</protein>
<dbReference type="PANTHER" id="PTHR33908:SF9">
    <property type="entry name" value="BLL5595 PROTEIN"/>
    <property type="match status" value="1"/>
</dbReference>
<dbReference type="InterPro" id="IPR050297">
    <property type="entry name" value="LipidA_mod_glycosyltrf_83"/>
</dbReference>